<feature type="domain" description="Mannose-1-phosphate guanyltransferase C-terminal" evidence="13">
    <location>
        <begin position="263"/>
        <end position="330"/>
    </location>
</feature>
<sequence>MSIDSAVVLAAGEGQRLRPLTKYRPKPMLPAANRPILEYVFDALIDAGVDDLHVVVGYEGDRVQNHFGPTYRNRTIKYHTQQKQLGSGHALLQARDALNGDFLVVNGDEVVDTETIEAVVDAHSAEDICTLAVVESAEAPMYGAVTLDESTVTELIEKPGTGSYRLLNTGVYALGPSFFSTVENVERTDGELALTDGIADVIDRGGHVRGVMADGLHSEVTYPWDLTALASTLLADGRVDEPEAAPGVYVADSASIAETADLYGPVVIGSDTVIEPGAVVGPDAAIGPNTTIEAGAVVRRSVLDTDTRVGANATLVDSITGQGAEIGAGSTAPGGPADVRVGDRVHENERLGCVLADRARLGGGATVSPGLLVGPGADIGAGVTLRRNVGEDTEVQG</sequence>
<dbReference type="SUPFAM" id="SSF53448">
    <property type="entry name" value="Nucleotide-diphospho-sugar transferases"/>
    <property type="match status" value="1"/>
</dbReference>
<dbReference type="InterPro" id="IPR050065">
    <property type="entry name" value="GlmU-like"/>
</dbReference>
<evidence type="ECO:0000256" key="3">
    <source>
        <dbReference type="ARBA" id="ARBA00012225"/>
    </source>
</evidence>
<dbReference type="InterPro" id="IPR056729">
    <property type="entry name" value="GMPPB_C"/>
</dbReference>
<keyword evidence="9" id="KW-0012">Acyltransferase</keyword>
<evidence type="ECO:0000256" key="10">
    <source>
        <dbReference type="ARBA" id="ARBA00048247"/>
    </source>
</evidence>
<comment type="pathway">
    <text evidence="1">Nucleotide-sugar biosynthesis; UDP-N-acetyl-alpha-D-glucosamine biosynthesis; N-acetyl-alpha-D-glucosamine 1-phosphate from alpha-D-glucosamine 6-phosphate (route II): step 2/2.</text>
</comment>
<evidence type="ECO:0000313" key="15">
    <source>
        <dbReference type="Proteomes" id="UP001589595"/>
    </source>
</evidence>
<evidence type="ECO:0000256" key="2">
    <source>
        <dbReference type="ARBA" id="ARBA00005208"/>
    </source>
</evidence>
<dbReference type="InterPro" id="IPR018357">
    <property type="entry name" value="Hexapep_transf_CS"/>
</dbReference>
<dbReference type="EC" id="2.3.1.157" evidence="3"/>
<dbReference type="InterPro" id="IPR005835">
    <property type="entry name" value="NTP_transferase_dom"/>
</dbReference>
<dbReference type="RefSeq" id="WP_222921948.1">
    <property type="nucleotide sequence ID" value="NZ_CP082286.1"/>
</dbReference>
<evidence type="ECO:0000256" key="4">
    <source>
        <dbReference type="ARBA" id="ARBA00012457"/>
    </source>
</evidence>
<dbReference type="PROSITE" id="PS00101">
    <property type="entry name" value="HEXAPEP_TRANSFERASES"/>
    <property type="match status" value="2"/>
</dbReference>
<keyword evidence="6" id="KW-0808">Transferase</keyword>
<dbReference type="Pfam" id="PF25087">
    <property type="entry name" value="GMPPB_C"/>
    <property type="match status" value="1"/>
</dbReference>
<keyword evidence="8" id="KW-0511">Multifunctional enzyme</keyword>
<dbReference type="PANTHER" id="PTHR43584">
    <property type="entry name" value="NUCLEOTIDYL TRANSFERASE"/>
    <property type="match status" value="1"/>
</dbReference>
<comment type="caution">
    <text evidence="14">The sequence shown here is derived from an EMBL/GenBank/DDBJ whole genome shotgun (WGS) entry which is preliminary data.</text>
</comment>
<name>A0ABD5MLN0_9EURY</name>
<keyword evidence="7" id="KW-0548">Nucleotidyltransferase</keyword>
<evidence type="ECO:0000259" key="13">
    <source>
        <dbReference type="Pfam" id="PF25087"/>
    </source>
</evidence>
<gene>
    <name evidence="14" type="ORF">ACFFOL_01465</name>
</gene>
<dbReference type="AlphaFoldDB" id="A0ABD5MLN0"/>
<dbReference type="CDD" id="cd04181">
    <property type="entry name" value="NTP_transferase"/>
    <property type="match status" value="1"/>
</dbReference>
<evidence type="ECO:0000256" key="11">
    <source>
        <dbReference type="ARBA" id="ARBA00048493"/>
    </source>
</evidence>
<dbReference type="InterPro" id="IPR011004">
    <property type="entry name" value="Trimer_LpxA-like_sf"/>
</dbReference>
<evidence type="ECO:0000256" key="5">
    <source>
        <dbReference type="ARBA" id="ARBA00013414"/>
    </source>
</evidence>
<evidence type="ECO:0000256" key="7">
    <source>
        <dbReference type="ARBA" id="ARBA00022695"/>
    </source>
</evidence>
<reference evidence="14" key="1">
    <citation type="submission" date="2024-09" db="EMBL/GenBank/DDBJ databases">
        <authorList>
            <person name="Sun Q."/>
        </authorList>
    </citation>
    <scope>NUCLEOTIDE SEQUENCE [LARGE SCALE GENOMIC DNA]</scope>
    <source>
        <strain evidence="14">JCM 31273</strain>
    </source>
</reference>
<dbReference type="EMBL" id="JBHMAJ010000001">
    <property type="protein sequence ID" value="MFB9822857.1"/>
    <property type="molecule type" value="Genomic_DNA"/>
</dbReference>
<feature type="domain" description="Nucleotidyl transferase" evidence="12">
    <location>
        <begin position="6"/>
        <end position="213"/>
    </location>
</feature>
<comment type="catalytic activity">
    <reaction evidence="10">
        <text>alpha-D-glucosamine 1-phosphate + acetyl-CoA = N-acetyl-alpha-D-glucosamine 1-phosphate + CoA + H(+)</text>
        <dbReference type="Rhea" id="RHEA:13725"/>
        <dbReference type="ChEBI" id="CHEBI:15378"/>
        <dbReference type="ChEBI" id="CHEBI:57287"/>
        <dbReference type="ChEBI" id="CHEBI:57288"/>
        <dbReference type="ChEBI" id="CHEBI:57776"/>
        <dbReference type="ChEBI" id="CHEBI:58516"/>
        <dbReference type="EC" id="2.3.1.157"/>
    </reaction>
</comment>
<dbReference type="Proteomes" id="UP001589595">
    <property type="component" value="Unassembled WGS sequence"/>
</dbReference>
<keyword evidence="15" id="KW-1185">Reference proteome</keyword>
<evidence type="ECO:0000256" key="9">
    <source>
        <dbReference type="ARBA" id="ARBA00023315"/>
    </source>
</evidence>
<dbReference type="Gene3D" id="2.160.10.10">
    <property type="entry name" value="Hexapeptide repeat proteins"/>
    <property type="match status" value="1"/>
</dbReference>
<evidence type="ECO:0000313" key="14">
    <source>
        <dbReference type="EMBL" id="MFB9822857.1"/>
    </source>
</evidence>
<organism evidence="14 15">
    <name type="scientific">Halobaculum roseum</name>
    <dbReference type="NCBI Taxonomy" id="2175149"/>
    <lineage>
        <taxon>Archaea</taxon>
        <taxon>Methanobacteriati</taxon>
        <taxon>Methanobacteriota</taxon>
        <taxon>Stenosarchaea group</taxon>
        <taxon>Halobacteria</taxon>
        <taxon>Halobacteriales</taxon>
        <taxon>Haloferacaceae</taxon>
        <taxon>Halobaculum</taxon>
    </lineage>
</organism>
<dbReference type="GO" id="GO:0019134">
    <property type="term" value="F:glucosamine-1-phosphate N-acetyltransferase activity"/>
    <property type="evidence" value="ECO:0007669"/>
    <property type="project" value="UniProtKB-EC"/>
</dbReference>
<accession>A0ABD5MLN0</accession>
<comment type="catalytic activity">
    <reaction evidence="11">
        <text>N-acetyl-alpha-D-glucosamine 1-phosphate + UTP + H(+) = UDP-N-acetyl-alpha-D-glucosamine + diphosphate</text>
        <dbReference type="Rhea" id="RHEA:13509"/>
        <dbReference type="ChEBI" id="CHEBI:15378"/>
        <dbReference type="ChEBI" id="CHEBI:33019"/>
        <dbReference type="ChEBI" id="CHEBI:46398"/>
        <dbReference type="ChEBI" id="CHEBI:57705"/>
        <dbReference type="ChEBI" id="CHEBI:57776"/>
        <dbReference type="EC" id="2.7.7.23"/>
    </reaction>
</comment>
<proteinExistence type="predicted"/>
<evidence type="ECO:0000256" key="6">
    <source>
        <dbReference type="ARBA" id="ARBA00022679"/>
    </source>
</evidence>
<dbReference type="Pfam" id="PF00483">
    <property type="entry name" value="NTP_transferase"/>
    <property type="match status" value="1"/>
</dbReference>
<dbReference type="SUPFAM" id="SSF51161">
    <property type="entry name" value="Trimeric LpxA-like enzymes"/>
    <property type="match status" value="1"/>
</dbReference>
<dbReference type="InterPro" id="IPR029044">
    <property type="entry name" value="Nucleotide-diphossugar_trans"/>
</dbReference>
<evidence type="ECO:0000256" key="1">
    <source>
        <dbReference type="ARBA" id="ARBA00005166"/>
    </source>
</evidence>
<comment type="pathway">
    <text evidence="2">Nucleotide-sugar biosynthesis; UDP-N-acetyl-alpha-D-glucosamine biosynthesis; UDP-N-acetyl-alpha-D-glucosamine from N-acetyl-alpha-D-glucosamine 1-phosphate: step 1/1.</text>
</comment>
<protein>
    <recommendedName>
        <fullName evidence="5">Bifunctional protein GlmU</fullName>
        <ecNumber evidence="3">2.3.1.157</ecNumber>
        <ecNumber evidence="4">2.7.7.23</ecNumber>
    </recommendedName>
</protein>
<dbReference type="GO" id="GO:0003977">
    <property type="term" value="F:UDP-N-acetylglucosamine diphosphorylase activity"/>
    <property type="evidence" value="ECO:0007669"/>
    <property type="project" value="UniProtKB-EC"/>
</dbReference>
<dbReference type="Gene3D" id="3.90.550.10">
    <property type="entry name" value="Spore Coat Polysaccharide Biosynthesis Protein SpsA, Chain A"/>
    <property type="match status" value="1"/>
</dbReference>
<dbReference type="PANTHER" id="PTHR43584:SF8">
    <property type="entry name" value="N-ACETYLMURAMATE ALPHA-1-PHOSPHATE URIDYLYLTRANSFERASE"/>
    <property type="match status" value="1"/>
</dbReference>
<dbReference type="GeneID" id="67212187"/>
<evidence type="ECO:0000256" key="8">
    <source>
        <dbReference type="ARBA" id="ARBA00023268"/>
    </source>
</evidence>
<evidence type="ECO:0000259" key="12">
    <source>
        <dbReference type="Pfam" id="PF00483"/>
    </source>
</evidence>
<dbReference type="EC" id="2.7.7.23" evidence="4"/>